<accession>A0ABT4RPU3</accession>
<comment type="caution">
    <text evidence="3">The sequence shown here is derived from an EMBL/GenBank/DDBJ whole genome shotgun (WGS) entry which is preliminary data.</text>
</comment>
<feature type="transmembrane region" description="Helical" evidence="2">
    <location>
        <begin position="53"/>
        <end position="76"/>
    </location>
</feature>
<feature type="transmembrane region" description="Helical" evidence="2">
    <location>
        <begin position="14"/>
        <end position="33"/>
    </location>
</feature>
<dbReference type="EMBL" id="JAPCID010000042">
    <property type="protein sequence ID" value="MDA0140589.1"/>
    <property type="molecule type" value="Genomic_DNA"/>
</dbReference>
<protein>
    <submittedName>
        <fullName evidence="3">Uncharacterized protein</fullName>
    </submittedName>
</protein>
<dbReference type="RefSeq" id="WP_202955859.1">
    <property type="nucleotide sequence ID" value="NZ_JAPCID010000042.1"/>
</dbReference>
<evidence type="ECO:0000256" key="2">
    <source>
        <dbReference type="SAM" id="Phobius"/>
    </source>
</evidence>
<feature type="region of interest" description="Disordered" evidence="1">
    <location>
        <begin position="149"/>
        <end position="248"/>
    </location>
</feature>
<keyword evidence="4" id="KW-1185">Reference proteome</keyword>
<name>A0ABT4RPU3_9ACTN</name>
<evidence type="ECO:0000313" key="3">
    <source>
        <dbReference type="EMBL" id="MDA0140589.1"/>
    </source>
</evidence>
<evidence type="ECO:0000313" key="4">
    <source>
        <dbReference type="Proteomes" id="UP001147700"/>
    </source>
</evidence>
<feature type="transmembrane region" description="Helical" evidence="2">
    <location>
        <begin position="119"/>
        <end position="140"/>
    </location>
</feature>
<reference evidence="3" key="1">
    <citation type="submission" date="2022-10" db="EMBL/GenBank/DDBJ databases">
        <title>The WGS of Solirubrobacter sp. CPCC 204708.</title>
        <authorList>
            <person name="Jiang Z."/>
        </authorList>
    </citation>
    <scope>NUCLEOTIDE SEQUENCE</scope>
    <source>
        <strain evidence="3">CPCC 204708</strain>
    </source>
</reference>
<keyword evidence="2" id="KW-0472">Membrane</keyword>
<feature type="compositionally biased region" description="Basic and acidic residues" evidence="1">
    <location>
        <begin position="204"/>
        <end position="248"/>
    </location>
</feature>
<gene>
    <name evidence="3" type="ORF">OJ962_24040</name>
</gene>
<proteinExistence type="predicted"/>
<keyword evidence="2" id="KW-0812">Transmembrane</keyword>
<keyword evidence="2" id="KW-1133">Transmembrane helix</keyword>
<feature type="compositionally biased region" description="Basic and acidic residues" evidence="1">
    <location>
        <begin position="164"/>
        <end position="178"/>
    </location>
</feature>
<sequence length="248" mass="27216">MSPRREEFRLPKELQLAAAAAGLLVLSFILPWYQKSVAENSQFVQSNVSALGAFTFVEAAILLVAVAIGFLVYARLRKRGFHLPGGDGVAIVLAGGWAMLLLVYRLFDKPDIEGVGATMGIQWGIFGAMAAAGLLIAAGLRVKAIDAPEPPNPAADDAGWVAPPRRERPRTPDRKPRDATAVTEFLRDRPSWEGDIGDAPTTRLGDERTTRLDDAPTTRLPEDPSEAPTRRERRPEVTERLWEDETEH</sequence>
<feature type="transmembrane region" description="Helical" evidence="2">
    <location>
        <begin position="88"/>
        <end position="107"/>
    </location>
</feature>
<evidence type="ECO:0000256" key="1">
    <source>
        <dbReference type="SAM" id="MobiDB-lite"/>
    </source>
</evidence>
<organism evidence="3 4">
    <name type="scientific">Solirubrobacter deserti</name>
    <dbReference type="NCBI Taxonomy" id="2282478"/>
    <lineage>
        <taxon>Bacteria</taxon>
        <taxon>Bacillati</taxon>
        <taxon>Actinomycetota</taxon>
        <taxon>Thermoleophilia</taxon>
        <taxon>Solirubrobacterales</taxon>
        <taxon>Solirubrobacteraceae</taxon>
        <taxon>Solirubrobacter</taxon>
    </lineage>
</organism>
<dbReference type="Proteomes" id="UP001147700">
    <property type="component" value="Unassembled WGS sequence"/>
</dbReference>